<accession>A0ABY4KYF7</accession>
<comment type="similarity">
    <text evidence="1">Belongs to the short-chain dehydrogenases/reductases (SDR) family.</text>
</comment>
<dbReference type="InterPro" id="IPR020904">
    <property type="entry name" value="Sc_DH/Rdtase_CS"/>
</dbReference>
<sequence>MSIFDRFSLEGRVAIVTGASSGLGVTFALALAEAGADVALGARRTSLLDETRGKIEALGRRCVAVRTDVADPADCEALVAAARDQLGGADVLVNNAGVGRVVPSHKDDPAEFARVLQINLVGAYQMAQAFGRACIAAGHGGSIINVSSVLGMVSTDAPQSAYSASKAGLLGITRDLAMQWTLRRGIRVNALVPGLIHSDMTAAIEADEKASASALASIPMRRLGDADELVGALLLLASDAGSYMTGSFLVVDGGWTAQ</sequence>
<dbReference type="PRINTS" id="PR00080">
    <property type="entry name" value="SDRFAMILY"/>
</dbReference>
<reference evidence="3 4" key="1">
    <citation type="submission" date="2020-04" db="EMBL/GenBank/DDBJ databases">
        <title>Thermobifida alba genome sequencing and assembly.</title>
        <authorList>
            <person name="Luzics S."/>
            <person name="Horvath B."/>
            <person name="Nagy I."/>
            <person name="Toth A."/>
            <person name="Nagy I."/>
            <person name="Kukolya J."/>
        </authorList>
    </citation>
    <scope>NUCLEOTIDE SEQUENCE [LARGE SCALE GENOMIC DNA]</scope>
    <source>
        <strain evidence="3 4">DSM 43795</strain>
    </source>
</reference>
<evidence type="ECO:0000256" key="1">
    <source>
        <dbReference type="ARBA" id="ARBA00006484"/>
    </source>
</evidence>
<protein>
    <submittedName>
        <fullName evidence="3">SDR family oxidoreductase</fullName>
    </submittedName>
</protein>
<dbReference type="PANTHER" id="PTHR42760:SF133">
    <property type="entry name" value="3-OXOACYL-[ACYL-CARRIER-PROTEIN] REDUCTASE"/>
    <property type="match status" value="1"/>
</dbReference>
<keyword evidence="4" id="KW-1185">Reference proteome</keyword>
<keyword evidence="2" id="KW-0560">Oxidoreductase</keyword>
<dbReference type="EMBL" id="CP051627">
    <property type="protein sequence ID" value="UPT20456.1"/>
    <property type="molecule type" value="Genomic_DNA"/>
</dbReference>
<organism evidence="3 4">
    <name type="scientific">Thermobifida alba</name>
    <name type="common">Thermomonospora alba</name>
    <dbReference type="NCBI Taxonomy" id="53522"/>
    <lineage>
        <taxon>Bacteria</taxon>
        <taxon>Bacillati</taxon>
        <taxon>Actinomycetota</taxon>
        <taxon>Actinomycetes</taxon>
        <taxon>Streptosporangiales</taxon>
        <taxon>Nocardiopsidaceae</taxon>
        <taxon>Thermobifida</taxon>
    </lineage>
</organism>
<dbReference type="PANTHER" id="PTHR42760">
    <property type="entry name" value="SHORT-CHAIN DEHYDROGENASES/REDUCTASES FAMILY MEMBER"/>
    <property type="match status" value="1"/>
</dbReference>
<name>A0ABY4KYF7_THEAE</name>
<dbReference type="InterPro" id="IPR036291">
    <property type="entry name" value="NAD(P)-bd_dom_sf"/>
</dbReference>
<dbReference type="PROSITE" id="PS00061">
    <property type="entry name" value="ADH_SHORT"/>
    <property type="match status" value="1"/>
</dbReference>
<dbReference type="Proteomes" id="UP000832041">
    <property type="component" value="Chromosome"/>
</dbReference>
<evidence type="ECO:0000256" key="2">
    <source>
        <dbReference type="ARBA" id="ARBA00023002"/>
    </source>
</evidence>
<evidence type="ECO:0000313" key="3">
    <source>
        <dbReference type="EMBL" id="UPT20456.1"/>
    </source>
</evidence>
<dbReference type="InterPro" id="IPR002347">
    <property type="entry name" value="SDR_fam"/>
</dbReference>
<dbReference type="RefSeq" id="WP_248592713.1">
    <property type="nucleotide sequence ID" value="NZ_BAABEB010000012.1"/>
</dbReference>
<dbReference type="PRINTS" id="PR00081">
    <property type="entry name" value="GDHRDH"/>
</dbReference>
<dbReference type="Pfam" id="PF13561">
    <property type="entry name" value="adh_short_C2"/>
    <property type="match status" value="1"/>
</dbReference>
<proteinExistence type="inferred from homology"/>
<gene>
    <name evidence="3" type="ORF">FOF52_05305</name>
</gene>
<dbReference type="SUPFAM" id="SSF51735">
    <property type="entry name" value="NAD(P)-binding Rossmann-fold domains"/>
    <property type="match status" value="1"/>
</dbReference>
<dbReference type="Gene3D" id="3.40.50.720">
    <property type="entry name" value="NAD(P)-binding Rossmann-like Domain"/>
    <property type="match status" value="1"/>
</dbReference>
<evidence type="ECO:0000313" key="4">
    <source>
        <dbReference type="Proteomes" id="UP000832041"/>
    </source>
</evidence>